<evidence type="ECO:0000313" key="3">
    <source>
        <dbReference type="Proteomes" id="UP000230423"/>
    </source>
</evidence>
<feature type="transmembrane region" description="Helical" evidence="1">
    <location>
        <begin position="72"/>
        <end position="97"/>
    </location>
</feature>
<dbReference type="SUPFAM" id="SSF81324">
    <property type="entry name" value="Voltage-gated potassium channels"/>
    <property type="match status" value="1"/>
</dbReference>
<dbReference type="Proteomes" id="UP000230423">
    <property type="component" value="Unassembled WGS sequence"/>
</dbReference>
<gene>
    <name evidence="2" type="ORF">TELCIR_07205</name>
</gene>
<keyword evidence="1" id="KW-0812">Transmembrane</keyword>
<organism evidence="2 3">
    <name type="scientific">Teladorsagia circumcincta</name>
    <name type="common">Brown stomach worm</name>
    <name type="synonym">Ostertagia circumcincta</name>
    <dbReference type="NCBI Taxonomy" id="45464"/>
    <lineage>
        <taxon>Eukaryota</taxon>
        <taxon>Metazoa</taxon>
        <taxon>Ecdysozoa</taxon>
        <taxon>Nematoda</taxon>
        <taxon>Chromadorea</taxon>
        <taxon>Rhabditida</taxon>
        <taxon>Rhabditina</taxon>
        <taxon>Rhabditomorpha</taxon>
        <taxon>Strongyloidea</taxon>
        <taxon>Trichostrongylidae</taxon>
        <taxon>Teladorsagia</taxon>
    </lineage>
</organism>
<protein>
    <submittedName>
        <fullName evidence="2">Uncharacterized protein</fullName>
    </submittedName>
</protein>
<sequence length="107" mass="12490">MLEKQNLQAEHDILTRIESMSGSFFKRMLMDARFSSEYSQMPEPNPWDLDQLLQGEQIIVPQMPTWKKYARIVLPHVGLILLSLLYVVGGAVAFYHMERPNEYKLGY</sequence>
<evidence type="ECO:0000313" key="2">
    <source>
        <dbReference type="EMBL" id="PIO70913.1"/>
    </source>
</evidence>
<dbReference type="OrthoDB" id="5836311at2759"/>
<name>A0A2G9UL91_TELCI</name>
<evidence type="ECO:0000256" key="1">
    <source>
        <dbReference type="SAM" id="Phobius"/>
    </source>
</evidence>
<dbReference type="Gene3D" id="1.10.287.70">
    <property type="match status" value="1"/>
</dbReference>
<accession>A0A2G9UL91</accession>
<dbReference type="AlphaFoldDB" id="A0A2G9UL91"/>
<keyword evidence="1" id="KW-1133">Transmembrane helix</keyword>
<keyword evidence="3" id="KW-1185">Reference proteome</keyword>
<proteinExistence type="predicted"/>
<keyword evidence="1" id="KW-0472">Membrane</keyword>
<dbReference type="EMBL" id="KZ346117">
    <property type="protein sequence ID" value="PIO70913.1"/>
    <property type="molecule type" value="Genomic_DNA"/>
</dbReference>
<reference evidence="2 3" key="1">
    <citation type="submission" date="2015-09" db="EMBL/GenBank/DDBJ databases">
        <title>Draft genome of the parasitic nematode Teladorsagia circumcincta isolate WARC Sus (inbred).</title>
        <authorList>
            <person name="Mitreva M."/>
        </authorList>
    </citation>
    <scope>NUCLEOTIDE SEQUENCE [LARGE SCALE GENOMIC DNA]</scope>
    <source>
        <strain evidence="2 3">S</strain>
    </source>
</reference>